<dbReference type="PANTHER" id="PTHR44749">
    <property type="entry name" value="SUPPRESSOR OF RPS4-RLD 1"/>
    <property type="match status" value="1"/>
</dbReference>
<feature type="region of interest" description="Disordered" evidence="1">
    <location>
        <begin position="1"/>
        <end position="24"/>
    </location>
</feature>
<comment type="caution">
    <text evidence="2">The sequence shown here is derived from an EMBL/GenBank/DDBJ whole genome shotgun (WGS) entry which is preliminary data.</text>
</comment>
<dbReference type="InterPro" id="IPR019734">
    <property type="entry name" value="TPR_rpt"/>
</dbReference>
<evidence type="ECO:0008006" key="4">
    <source>
        <dbReference type="Google" id="ProtNLM"/>
    </source>
</evidence>
<dbReference type="AlphaFoldDB" id="A0A1R2CAQ9"/>
<dbReference type="SMART" id="SM00028">
    <property type="entry name" value="TPR"/>
    <property type="match status" value="7"/>
</dbReference>
<feature type="compositionally biased region" description="Basic residues" evidence="1">
    <location>
        <begin position="54"/>
        <end position="63"/>
    </location>
</feature>
<evidence type="ECO:0000256" key="1">
    <source>
        <dbReference type="SAM" id="MobiDB-lite"/>
    </source>
</evidence>
<dbReference type="InterPro" id="IPR011990">
    <property type="entry name" value="TPR-like_helical_dom_sf"/>
</dbReference>
<evidence type="ECO:0000313" key="3">
    <source>
        <dbReference type="Proteomes" id="UP000187209"/>
    </source>
</evidence>
<feature type="region of interest" description="Disordered" evidence="1">
    <location>
        <begin position="54"/>
        <end position="103"/>
    </location>
</feature>
<dbReference type="Proteomes" id="UP000187209">
    <property type="component" value="Unassembled WGS sequence"/>
</dbReference>
<protein>
    <recommendedName>
        <fullName evidence="4">TPR-like protein</fullName>
    </recommendedName>
</protein>
<feature type="compositionally biased region" description="Basic residues" evidence="1">
    <location>
        <begin position="81"/>
        <end position="90"/>
    </location>
</feature>
<accession>A0A1R2CAQ9</accession>
<dbReference type="InterPro" id="IPR044650">
    <property type="entry name" value="SRFR1-like"/>
</dbReference>
<dbReference type="PANTHER" id="PTHR44749:SF1">
    <property type="entry name" value="TETRATRICOPEPTIDE-LIKE HELICAL DOMAIN-CONTAINING PROTEIN"/>
    <property type="match status" value="1"/>
</dbReference>
<evidence type="ECO:0000313" key="2">
    <source>
        <dbReference type="EMBL" id="OMJ86089.1"/>
    </source>
</evidence>
<dbReference type="SUPFAM" id="SSF48452">
    <property type="entry name" value="TPR-like"/>
    <property type="match status" value="4"/>
</dbReference>
<gene>
    <name evidence="2" type="ORF">SteCoe_12445</name>
</gene>
<keyword evidence="3" id="KW-1185">Reference proteome</keyword>
<feature type="compositionally biased region" description="Polar residues" evidence="1">
    <location>
        <begin position="92"/>
        <end position="103"/>
    </location>
</feature>
<dbReference type="Pfam" id="PF12895">
    <property type="entry name" value="ANAPC3"/>
    <property type="match status" value="1"/>
</dbReference>
<feature type="compositionally biased region" description="Polar residues" evidence="1">
    <location>
        <begin position="64"/>
        <end position="73"/>
    </location>
</feature>
<sequence>MRSNSPPSKKYFVASSSNSSVHRKLSPYFSSVSRKLSSLSQKNSPLIRPHFKLSKQPISHHSRGNSQTPDLVNSSSSSKKTNPKYIHKRFPTSISPKNSSNHPSKCSIPKYYTFDNIEPSSNNESLDVQVNQVYSNKIYNNFSPFTVIKNEISKKRYKTALSLLEKLNLNKSNSNILYLKAFCYMKLKNYDKAVENFDTCIKNSIKITENMYLNIYKSYIKTHKVEKADYFLDALLKDFPKSIKGNLIKGKSLFLSKKWEEASNFLEKSQGSKVFAMLMKCWKEIGDYDKAVKYLNLLKNTKMKPEGYWIEFAKIQYKFGKHYEALGCIDMVKKISEKCFEGEYYEGKCKAAIGNTEEAELILENICKECKDGKMFNRVIFKLSAIKFSKNDFYGAYSTLKRTNEQTLSTTKKIHSQLTEAAYSVVQANYFEAISLYTNLLSQPILEKHIHTCYIYRAFSYIFIKKFPEAISDYNLASSINKLDPASFYNNKICTSMILFNDKNYDLVIETLNPLELEDFSNPMWKILRIICILLSSENNSYDASQAITEIKNFNNVKNDSEIHLIIAICRFFDQKPELSLVSAEKAINYSDKPSILALTLSGFSNIALRNYCEAYDDLTKALKLNKNLKTLYSFRGICAFLAGNDKKSAKDLIRVSELNDKNAPLLSLYLLVVCHNPQEALKLANQFESTSEIEALKAHCYLIEEQIDECLECLGKLEGKTIENDIFIIEGIKAGKFETKGPGLIFNEKHELWHRAIKKIYSAKYEKAISIFEKLFDTTNKEKDLIFQQNPIMQLERLEILYNLAISNLLHNTKQSLQKASTLFSGILKIYESLDCPQIILLATITEILQGNKSKSEKYLISLASISSNLYTQFINKNSLTLSPFCTGSKLSIKFPPLPLLDFSYINIRPIMRLPSLQPPLDYFDCFDILLAMLKAEGIIIRPEVPWLQKINRNYVFTEKMVDDIESQRSTSTLYRSMERMYKSFQINKLDNEDN</sequence>
<name>A0A1R2CAQ9_9CILI</name>
<dbReference type="GO" id="GO:0045892">
    <property type="term" value="P:negative regulation of DNA-templated transcription"/>
    <property type="evidence" value="ECO:0007669"/>
    <property type="project" value="InterPro"/>
</dbReference>
<dbReference type="EMBL" id="MPUH01000216">
    <property type="protein sequence ID" value="OMJ86089.1"/>
    <property type="molecule type" value="Genomic_DNA"/>
</dbReference>
<proteinExistence type="predicted"/>
<reference evidence="2 3" key="1">
    <citation type="submission" date="2016-11" db="EMBL/GenBank/DDBJ databases">
        <title>The macronuclear genome of Stentor coeruleus: a giant cell with tiny introns.</title>
        <authorList>
            <person name="Slabodnick M."/>
            <person name="Ruby J.G."/>
            <person name="Reiff S.B."/>
            <person name="Swart E.C."/>
            <person name="Gosai S."/>
            <person name="Prabakaran S."/>
            <person name="Witkowska E."/>
            <person name="Larue G.E."/>
            <person name="Fisher S."/>
            <person name="Freeman R.M."/>
            <person name="Gunawardena J."/>
            <person name="Chu W."/>
            <person name="Stover N.A."/>
            <person name="Gregory B.D."/>
            <person name="Nowacki M."/>
            <person name="Derisi J."/>
            <person name="Roy S.W."/>
            <person name="Marshall W.F."/>
            <person name="Sood P."/>
        </authorList>
    </citation>
    <scope>NUCLEOTIDE SEQUENCE [LARGE SCALE GENOMIC DNA]</scope>
    <source>
        <strain evidence="2">WM001</strain>
    </source>
</reference>
<dbReference type="Gene3D" id="1.25.40.10">
    <property type="entry name" value="Tetratricopeptide repeat domain"/>
    <property type="match status" value="4"/>
</dbReference>
<organism evidence="2 3">
    <name type="scientific">Stentor coeruleus</name>
    <dbReference type="NCBI Taxonomy" id="5963"/>
    <lineage>
        <taxon>Eukaryota</taxon>
        <taxon>Sar</taxon>
        <taxon>Alveolata</taxon>
        <taxon>Ciliophora</taxon>
        <taxon>Postciliodesmatophora</taxon>
        <taxon>Heterotrichea</taxon>
        <taxon>Heterotrichida</taxon>
        <taxon>Stentoridae</taxon>
        <taxon>Stentor</taxon>
    </lineage>
</organism>